<evidence type="ECO:0000313" key="2">
    <source>
        <dbReference type="EMBL" id="OAG10009.1"/>
    </source>
</evidence>
<dbReference type="InParanoid" id="A0A177CTD3"/>
<gene>
    <name evidence="2" type="ORF">CC84DRAFT_1172488</name>
</gene>
<feature type="region of interest" description="Disordered" evidence="1">
    <location>
        <begin position="246"/>
        <end position="322"/>
    </location>
</feature>
<dbReference type="EMBL" id="KV441549">
    <property type="protein sequence ID" value="OAG10009.1"/>
    <property type="molecule type" value="Genomic_DNA"/>
</dbReference>
<accession>A0A177CTD3</accession>
<dbReference type="AlphaFoldDB" id="A0A177CTD3"/>
<dbReference type="GeneID" id="28763469"/>
<dbReference type="Proteomes" id="UP000077069">
    <property type="component" value="Unassembled WGS sequence"/>
</dbReference>
<organism evidence="2 3">
    <name type="scientific">Paraphaeosphaeria sporulosa</name>
    <dbReference type="NCBI Taxonomy" id="1460663"/>
    <lineage>
        <taxon>Eukaryota</taxon>
        <taxon>Fungi</taxon>
        <taxon>Dikarya</taxon>
        <taxon>Ascomycota</taxon>
        <taxon>Pezizomycotina</taxon>
        <taxon>Dothideomycetes</taxon>
        <taxon>Pleosporomycetidae</taxon>
        <taxon>Pleosporales</taxon>
        <taxon>Massarineae</taxon>
        <taxon>Didymosphaeriaceae</taxon>
        <taxon>Paraphaeosphaeria</taxon>
    </lineage>
</organism>
<keyword evidence="3" id="KW-1185">Reference proteome</keyword>
<evidence type="ECO:0000313" key="3">
    <source>
        <dbReference type="Proteomes" id="UP000077069"/>
    </source>
</evidence>
<dbReference type="RefSeq" id="XP_018040374.1">
    <property type="nucleotide sequence ID" value="XM_018179983.1"/>
</dbReference>
<sequence length="322" mass="35630">MESDTYTDPLASLFRPADKPRFASLNWPVWDGAIFDPNMRANRDSDKLAFIAGTVYVRHAVSLRRPKIMLKLLDQATLNHLARWGINGFVIGEERASERIERDRDLLASFRSGVLLAMDELRKAEVPNNVNQDDLKEVIDALESYVHGHFVEMAELGPAVAEAVRAEDALAQTNAMTMAEEFGSDGKYGESEEEGTTARKLQYDVSADETTAPTDRKSPNDSNTSATDYDGDDDDTLKYFEQVEILGDISSSSNDDGGEEDDIDTMSSSFAENERAHGANATHESEVASVRRAKRAKSKKAKKARSQARRDKKKVGTAQTES</sequence>
<protein>
    <submittedName>
        <fullName evidence="2">Uncharacterized protein</fullName>
    </submittedName>
</protein>
<dbReference type="OrthoDB" id="3791925at2759"/>
<feature type="compositionally biased region" description="Basic residues" evidence="1">
    <location>
        <begin position="291"/>
        <end position="315"/>
    </location>
</feature>
<name>A0A177CTD3_9PLEO</name>
<proteinExistence type="predicted"/>
<feature type="region of interest" description="Disordered" evidence="1">
    <location>
        <begin position="183"/>
        <end position="234"/>
    </location>
</feature>
<evidence type="ECO:0000256" key="1">
    <source>
        <dbReference type="SAM" id="MobiDB-lite"/>
    </source>
</evidence>
<reference evidence="2 3" key="1">
    <citation type="submission" date="2016-05" db="EMBL/GenBank/DDBJ databases">
        <title>Comparative analysis of secretome profiles of manganese(II)-oxidizing ascomycete fungi.</title>
        <authorList>
            <consortium name="DOE Joint Genome Institute"/>
            <person name="Zeiner C.A."/>
            <person name="Purvine S.O."/>
            <person name="Zink E.M."/>
            <person name="Wu S."/>
            <person name="Pasa-Tolic L."/>
            <person name="Chaput D.L."/>
            <person name="Haridas S."/>
            <person name="Grigoriev I.V."/>
            <person name="Santelli C.M."/>
            <person name="Hansel C.M."/>
        </authorList>
    </citation>
    <scope>NUCLEOTIDE SEQUENCE [LARGE SCALE GENOMIC DNA]</scope>
    <source>
        <strain evidence="2 3">AP3s5-JAC2a</strain>
    </source>
</reference>